<dbReference type="AlphaFoldDB" id="A0A419VXF4"/>
<feature type="transmembrane region" description="Helical" evidence="1">
    <location>
        <begin position="34"/>
        <end position="52"/>
    </location>
</feature>
<evidence type="ECO:0000313" key="4">
    <source>
        <dbReference type="Proteomes" id="UP000283387"/>
    </source>
</evidence>
<accession>A0A419VXF4</accession>
<feature type="transmembrane region" description="Helical" evidence="1">
    <location>
        <begin position="124"/>
        <end position="145"/>
    </location>
</feature>
<dbReference type="Pfam" id="PF25231">
    <property type="entry name" value="DUF7847"/>
    <property type="match status" value="1"/>
</dbReference>
<organism evidence="3 4">
    <name type="scientific">Mangrovibacterium diazotrophicum</name>
    <dbReference type="NCBI Taxonomy" id="1261403"/>
    <lineage>
        <taxon>Bacteria</taxon>
        <taxon>Pseudomonadati</taxon>
        <taxon>Bacteroidota</taxon>
        <taxon>Bacteroidia</taxon>
        <taxon>Marinilabiliales</taxon>
        <taxon>Prolixibacteraceae</taxon>
        <taxon>Mangrovibacterium</taxon>
    </lineage>
</organism>
<protein>
    <recommendedName>
        <fullName evidence="2">DUF7847 domain-containing protein</fullName>
    </recommendedName>
</protein>
<dbReference type="EMBL" id="RAPN01000003">
    <property type="protein sequence ID" value="RKD87911.1"/>
    <property type="molecule type" value="Genomic_DNA"/>
</dbReference>
<feature type="domain" description="DUF7847" evidence="2">
    <location>
        <begin position="134"/>
        <end position="247"/>
    </location>
</feature>
<sequence>MEKIFKFRMVRDFGTVLNHAFEFIKHEYKRIGQALLYFVLPVFILTGIAMAYTTKVYTADLLNSTDFTTVNSPFNNLKITGINYLLMLVNQSVLCTVIYLFIKLYQEKRGDFKIEELKPLILKYVPKVFLASIITVIITVIAMMFLLIPGIYLGVVFSLVFPLLIIEDLSIGQAMSRSFDLIKKRWWVTFGILVISVIVFYVFSLIFALPMMLITGFKAFNAISTNNLGELYSTSYLIANTVITIIQTCLYLIPFICIGLQYFSLVEEKERPTLQEKIDQMTLAND</sequence>
<keyword evidence="1" id="KW-0472">Membrane</keyword>
<feature type="transmembrane region" description="Helical" evidence="1">
    <location>
        <begin position="82"/>
        <end position="104"/>
    </location>
</feature>
<feature type="transmembrane region" description="Helical" evidence="1">
    <location>
        <begin position="190"/>
        <end position="217"/>
    </location>
</feature>
<dbReference type="OrthoDB" id="1049480at2"/>
<keyword evidence="4" id="KW-1185">Reference proteome</keyword>
<evidence type="ECO:0000259" key="2">
    <source>
        <dbReference type="Pfam" id="PF25231"/>
    </source>
</evidence>
<dbReference type="Proteomes" id="UP000283387">
    <property type="component" value="Unassembled WGS sequence"/>
</dbReference>
<proteinExistence type="predicted"/>
<comment type="caution">
    <text evidence="3">The sequence shown here is derived from an EMBL/GenBank/DDBJ whole genome shotgun (WGS) entry which is preliminary data.</text>
</comment>
<reference evidence="3 4" key="1">
    <citation type="submission" date="2018-09" db="EMBL/GenBank/DDBJ databases">
        <title>Genomic Encyclopedia of Archaeal and Bacterial Type Strains, Phase II (KMG-II): from individual species to whole genera.</title>
        <authorList>
            <person name="Goeker M."/>
        </authorList>
    </citation>
    <scope>NUCLEOTIDE SEQUENCE [LARGE SCALE GENOMIC DNA]</scope>
    <source>
        <strain evidence="3 4">DSM 27148</strain>
    </source>
</reference>
<dbReference type="RefSeq" id="WP_120274926.1">
    <property type="nucleotide sequence ID" value="NZ_RAPN01000003.1"/>
</dbReference>
<dbReference type="InterPro" id="IPR057169">
    <property type="entry name" value="DUF7847"/>
</dbReference>
<evidence type="ECO:0000256" key="1">
    <source>
        <dbReference type="SAM" id="Phobius"/>
    </source>
</evidence>
<feature type="transmembrane region" description="Helical" evidence="1">
    <location>
        <begin position="237"/>
        <end position="263"/>
    </location>
</feature>
<name>A0A419VXF4_9BACT</name>
<feature type="transmembrane region" description="Helical" evidence="1">
    <location>
        <begin position="151"/>
        <end position="169"/>
    </location>
</feature>
<evidence type="ECO:0000313" key="3">
    <source>
        <dbReference type="EMBL" id="RKD87911.1"/>
    </source>
</evidence>
<keyword evidence="1" id="KW-0812">Transmembrane</keyword>
<gene>
    <name evidence="3" type="ORF">BC643_3919</name>
</gene>
<keyword evidence="1" id="KW-1133">Transmembrane helix</keyword>